<protein>
    <submittedName>
        <fullName evidence="1">Uncharacterized protein</fullName>
    </submittedName>
</protein>
<evidence type="ECO:0000313" key="3">
    <source>
        <dbReference type="Proteomes" id="UP001642409"/>
    </source>
</evidence>
<evidence type="ECO:0000313" key="1">
    <source>
        <dbReference type="EMBL" id="CAI9976239.1"/>
    </source>
</evidence>
<name>A0AA86V0Y0_9EUKA</name>
<dbReference type="EMBL" id="CAXDID020000043">
    <property type="protein sequence ID" value="CAL6001101.1"/>
    <property type="molecule type" value="Genomic_DNA"/>
</dbReference>
<reference evidence="2 3" key="2">
    <citation type="submission" date="2024-07" db="EMBL/GenBank/DDBJ databases">
        <authorList>
            <person name="Akdeniz Z."/>
        </authorList>
    </citation>
    <scope>NUCLEOTIDE SEQUENCE [LARGE SCALE GENOMIC DNA]</scope>
</reference>
<keyword evidence="3" id="KW-1185">Reference proteome</keyword>
<reference evidence="1" key="1">
    <citation type="submission" date="2023-06" db="EMBL/GenBank/DDBJ databases">
        <authorList>
            <person name="Kurt Z."/>
        </authorList>
    </citation>
    <scope>NUCLEOTIDE SEQUENCE</scope>
</reference>
<dbReference type="Proteomes" id="UP001642409">
    <property type="component" value="Unassembled WGS sequence"/>
</dbReference>
<evidence type="ECO:0000313" key="2">
    <source>
        <dbReference type="EMBL" id="CAL6001101.1"/>
    </source>
</evidence>
<dbReference type="AlphaFoldDB" id="A0AA86V0Y0"/>
<comment type="caution">
    <text evidence="1">The sequence shown here is derived from an EMBL/GenBank/DDBJ whole genome shotgun (WGS) entry which is preliminary data.</text>
</comment>
<organism evidence="1">
    <name type="scientific">Hexamita inflata</name>
    <dbReference type="NCBI Taxonomy" id="28002"/>
    <lineage>
        <taxon>Eukaryota</taxon>
        <taxon>Metamonada</taxon>
        <taxon>Diplomonadida</taxon>
        <taxon>Hexamitidae</taxon>
        <taxon>Hexamitinae</taxon>
        <taxon>Hexamita</taxon>
    </lineage>
</organism>
<dbReference type="EMBL" id="CATOUU010001173">
    <property type="protein sequence ID" value="CAI9976239.1"/>
    <property type="molecule type" value="Genomic_DNA"/>
</dbReference>
<proteinExistence type="predicted"/>
<sequence length="788" mass="93106">MQISITSNQLIINNTKLPIYRLLKNKSTFYVIHNNILYRINNNALVFVIKTENAFSFQNNIFSLQENGIQILQNTFRTQKWLRNELNGIIYQYFNRVFKILDGKILKVTDEIEEIIDIEGEVVETEQEQHIIKIITKKDKFQFNMITEKMMDEKEVTDYKEAEKYAGEYLRSMQNGDTDKKDTLDDKRQCFLKLNNKNEYLSIHKGVVCIYNQQMQIIEYINKQYDFYPIIEGYVNGEELDIMHKQYHQLVQCGETIYMHFYDYLFEIDLQRKQIKLISKIYRHDYVYHQNQYPGVMFTLDNNLYLNNKFYQLYVLNNGILKYAQDEQYLQSTYFQFCDQIIVYEDLGFYKVNEHLQRTNIYSYHESFALQQFSSVIVAVAEKLILIIDILSGQMIERSHDQRFSPQNIDNFIILGDYGKQLTKELLKELFGEDYEQKAFQQYIHYCQKSSPKTLPKLLDCQLMCISSYFPTVNALIQLDGNEINIIKPDRTIIHSFQSDFNFFSGVVSPGENGVEDVQILNPLNHHLIQSACGSYLQRFNKVYLLKDWKVEFVDVIPSLPIHANFCNNIFIMDGILHSYYNQSVYSLNKSNKFVKARSQFCLQETFTEFYQFGDLVFGIALTNIYQISKSTQKIIFRAKGYIRLHFAHCLVLIFSVGPEYFIFNCLTFKAKTIPKFDQNWVELTKFGLQLKQKLLIEHFGPEFCENVSAFYTELGTNIKQNAFKMFNSWPELFVDEQYKGIQARIRRIDGEKGEIVQKMRELVRELEERVETAAQMFSGVFNGNFGQ</sequence>
<gene>
    <name evidence="2" type="ORF">HINF_LOCUS17219</name>
    <name evidence="1" type="ORF">HINF_LOCUS63884</name>
</gene>
<accession>A0AA86V0Y0</accession>